<dbReference type="Pfam" id="PF13347">
    <property type="entry name" value="MFS_2"/>
    <property type="match status" value="1"/>
</dbReference>
<keyword evidence="7 8" id="KW-0472">Membrane</keyword>
<organism evidence="9 10">
    <name type="scientific">Novosphingobium sediminicola</name>
    <dbReference type="NCBI Taxonomy" id="563162"/>
    <lineage>
        <taxon>Bacteria</taxon>
        <taxon>Pseudomonadati</taxon>
        <taxon>Pseudomonadota</taxon>
        <taxon>Alphaproteobacteria</taxon>
        <taxon>Sphingomonadales</taxon>
        <taxon>Sphingomonadaceae</taxon>
        <taxon>Novosphingobium</taxon>
    </lineage>
</organism>
<dbReference type="InterPro" id="IPR018043">
    <property type="entry name" value="Na/Gal_symport_CS"/>
</dbReference>
<sequence length="451" mass="47252">MSARLPMKTCLGFGIGTVGVSIMLNAVTAYYPAFMTTVLGQSPEIAGYLMMGAKLYDAVVDMIIGSMSDKSRSKWGRRRPFMLAGAFLSAASFLMLFAPPALGQGALIAYMIAAQVIYSTAYSLFAVPYMALPAELTEGFAERTRLLSFRTVFVSIGQMLATAGTAAIIKAGGAGGPAYATMGLVMALVIFGAMTATVLSVPATHAEEAHADAPPPLSLPRQIALMGRNRPYMLLLGAKVFQFLAFASIGSCGLLFLLNVLGVGYGGQILLTSVQNIVTALSMPLWVWSGKKIGKRGTYLIGVFIFCATALSWLAAPHAPGNAELIVRGITSGFGSGALILMSISMLGDTMVYDRAITGMGREGLLSSTAAVLEKASFALGVAVLGIFLRAAHYIPTMGGKLVTQPDSAIFALTMGYAVIPAAMFVVNGVFLYLYDLDEGKMAAARRGAAA</sequence>
<name>A0A7W6CCV6_9SPHN</name>
<feature type="transmembrane region" description="Helical" evidence="8">
    <location>
        <begin position="299"/>
        <end position="319"/>
    </location>
</feature>
<protein>
    <submittedName>
        <fullName evidence="9">GPH family glycoside/pentoside/hexuronide:cation symporter</fullName>
    </submittedName>
</protein>
<feature type="transmembrane region" description="Helical" evidence="8">
    <location>
        <begin position="178"/>
        <end position="201"/>
    </location>
</feature>
<proteinExistence type="inferred from homology"/>
<comment type="subcellular location">
    <subcellularLocation>
        <location evidence="1">Cell membrane</location>
        <topology evidence="1">Multi-pass membrane protein</topology>
    </subcellularLocation>
</comment>
<evidence type="ECO:0000256" key="7">
    <source>
        <dbReference type="ARBA" id="ARBA00023136"/>
    </source>
</evidence>
<evidence type="ECO:0000256" key="5">
    <source>
        <dbReference type="ARBA" id="ARBA00022692"/>
    </source>
</evidence>
<dbReference type="RefSeq" id="WP_183623509.1">
    <property type="nucleotide sequence ID" value="NZ_JACIDX010000003.1"/>
</dbReference>
<dbReference type="SUPFAM" id="SSF103473">
    <property type="entry name" value="MFS general substrate transporter"/>
    <property type="match status" value="1"/>
</dbReference>
<dbReference type="GO" id="GO:0005886">
    <property type="term" value="C:plasma membrane"/>
    <property type="evidence" value="ECO:0007669"/>
    <property type="project" value="UniProtKB-SubCell"/>
</dbReference>
<reference evidence="9 10" key="1">
    <citation type="submission" date="2020-08" db="EMBL/GenBank/DDBJ databases">
        <title>Genomic Encyclopedia of Type Strains, Phase IV (KMG-IV): sequencing the most valuable type-strain genomes for metagenomic binning, comparative biology and taxonomic classification.</title>
        <authorList>
            <person name="Goeker M."/>
        </authorList>
    </citation>
    <scope>NUCLEOTIDE SEQUENCE [LARGE SCALE GENOMIC DNA]</scope>
    <source>
        <strain evidence="9 10">DSM 27057</strain>
    </source>
</reference>
<keyword evidence="6 8" id="KW-1133">Transmembrane helix</keyword>
<evidence type="ECO:0000313" key="10">
    <source>
        <dbReference type="Proteomes" id="UP000548867"/>
    </source>
</evidence>
<dbReference type="PROSITE" id="PS00872">
    <property type="entry name" value="NA_GALACTOSIDE_SYMP"/>
    <property type="match status" value="1"/>
</dbReference>
<keyword evidence="4" id="KW-1003">Cell membrane</keyword>
<feature type="transmembrane region" description="Helical" evidence="8">
    <location>
        <begin position="45"/>
        <end position="68"/>
    </location>
</feature>
<feature type="transmembrane region" description="Helical" evidence="8">
    <location>
        <begin position="152"/>
        <end position="172"/>
    </location>
</feature>
<dbReference type="GO" id="GO:0006814">
    <property type="term" value="P:sodium ion transport"/>
    <property type="evidence" value="ECO:0007669"/>
    <property type="project" value="InterPro"/>
</dbReference>
<feature type="transmembrane region" description="Helical" evidence="8">
    <location>
        <begin position="325"/>
        <end position="344"/>
    </location>
</feature>
<dbReference type="EMBL" id="JACIDX010000003">
    <property type="protein sequence ID" value="MBB3954196.1"/>
    <property type="molecule type" value="Genomic_DNA"/>
</dbReference>
<accession>A0A7W6CCV6</accession>
<evidence type="ECO:0000313" key="9">
    <source>
        <dbReference type="EMBL" id="MBB3954196.1"/>
    </source>
</evidence>
<dbReference type="InterPro" id="IPR039672">
    <property type="entry name" value="MFS_2"/>
</dbReference>
<feature type="transmembrane region" description="Helical" evidence="8">
    <location>
        <begin position="232"/>
        <end position="257"/>
    </location>
</feature>
<dbReference type="AlphaFoldDB" id="A0A7W6CCV6"/>
<gene>
    <name evidence="9" type="ORF">GGR38_001123</name>
</gene>
<evidence type="ECO:0000256" key="8">
    <source>
        <dbReference type="SAM" id="Phobius"/>
    </source>
</evidence>
<dbReference type="GO" id="GO:0015293">
    <property type="term" value="F:symporter activity"/>
    <property type="evidence" value="ECO:0007669"/>
    <property type="project" value="InterPro"/>
</dbReference>
<feature type="transmembrane region" description="Helical" evidence="8">
    <location>
        <begin position="108"/>
        <end position="132"/>
    </location>
</feature>
<evidence type="ECO:0000256" key="1">
    <source>
        <dbReference type="ARBA" id="ARBA00004651"/>
    </source>
</evidence>
<keyword evidence="3" id="KW-0813">Transport</keyword>
<feature type="transmembrane region" description="Helical" evidence="8">
    <location>
        <begin position="409"/>
        <end position="435"/>
    </location>
</feature>
<evidence type="ECO:0000256" key="6">
    <source>
        <dbReference type="ARBA" id="ARBA00022989"/>
    </source>
</evidence>
<comment type="caution">
    <text evidence="9">The sequence shown here is derived from an EMBL/GenBank/DDBJ whole genome shotgun (WGS) entry which is preliminary data.</text>
</comment>
<evidence type="ECO:0000256" key="4">
    <source>
        <dbReference type="ARBA" id="ARBA00022475"/>
    </source>
</evidence>
<comment type="similarity">
    <text evidence="2">Belongs to the sodium:galactoside symporter (TC 2.A.2) family.</text>
</comment>
<dbReference type="GO" id="GO:0008643">
    <property type="term" value="P:carbohydrate transport"/>
    <property type="evidence" value="ECO:0007669"/>
    <property type="project" value="InterPro"/>
</dbReference>
<dbReference type="PANTHER" id="PTHR11328">
    <property type="entry name" value="MAJOR FACILITATOR SUPERFAMILY DOMAIN-CONTAINING PROTEIN"/>
    <property type="match status" value="1"/>
</dbReference>
<feature type="transmembrane region" description="Helical" evidence="8">
    <location>
        <begin position="365"/>
        <end position="389"/>
    </location>
</feature>
<feature type="transmembrane region" description="Helical" evidence="8">
    <location>
        <begin position="269"/>
        <end position="287"/>
    </location>
</feature>
<dbReference type="PANTHER" id="PTHR11328:SF24">
    <property type="entry name" value="MAJOR FACILITATOR SUPERFAMILY (MFS) PROFILE DOMAIN-CONTAINING PROTEIN"/>
    <property type="match status" value="1"/>
</dbReference>
<dbReference type="Proteomes" id="UP000548867">
    <property type="component" value="Unassembled WGS sequence"/>
</dbReference>
<evidence type="ECO:0000256" key="3">
    <source>
        <dbReference type="ARBA" id="ARBA00022448"/>
    </source>
</evidence>
<dbReference type="Gene3D" id="1.20.1250.20">
    <property type="entry name" value="MFS general substrate transporter like domains"/>
    <property type="match status" value="2"/>
</dbReference>
<feature type="transmembrane region" description="Helical" evidence="8">
    <location>
        <begin position="12"/>
        <end position="33"/>
    </location>
</feature>
<feature type="transmembrane region" description="Helical" evidence="8">
    <location>
        <begin position="80"/>
        <end position="102"/>
    </location>
</feature>
<keyword evidence="10" id="KW-1185">Reference proteome</keyword>
<dbReference type="InterPro" id="IPR036259">
    <property type="entry name" value="MFS_trans_sf"/>
</dbReference>
<evidence type="ECO:0000256" key="2">
    <source>
        <dbReference type="ARBA" id="ARBA00009617"/>
    </source>
</evidence>
<keyword evidence="5 8" id="KW-0812">Transmembrane</keyword>